<proteinExistence type="predicted"/>
<keyword evidence="3" id="KW-1185">Reference proteome</keyword>
<keyword evidence="1" id="KW-1133">Transmembrane helix</keyword>
<dbReference type="EMBL" id="MDYQ01000111">
    <property type="protein sequence ID" value="PRP82073.1"/>
    <property type="molecule type" value="Genomic_DNA"/>
</dbReference>
<keyword evidence="1" id="KW-0472">Membrane</keyword>
<keyword evidence="1" id="KW-0812">Transmembrane</keyword>
<reference evidence="2 3" key="1">
    <citation type="journal article" date="2018" name="Genome Biol. Evol.">
        <title>Multiple Roots of Fruiting Body Formation in Amoebozoa.</title>
        <authorList>
            <person name="Hillmann F."/>
            <person name="Forbes G."/>
            <person name="Novohradska S."/>
            <person name="Ferling I."/>
            <person name="Riege K."/>
            <person name="Groth M."/>
            <person name="Westermann M."/>
            <person name="Marz M."/>
            <person name="Spaller T."/>
            <person name="Winckler T."/>
            <person name="Schaap P."/>
            <person name="Glockner G."/>
        </authorList>
    </citation>
    <scope>NUCLEOTIDE SEQUENCE [LARGE SCALE GENOMIC DNA]</scope>
    <source>
        <strain evidence="2 3">Jena</strain>
    </source>
</reference>
<gene>
    <name evidence="2" type="ORF">PROFUN_03763</name>
</gene>
<name>A0A2P6NDN1_9EUKA</name>
<sequence>MVRSRAILKSAIGCFAAGFLCEIFALYAMPYDFDPAHAQWSEATCIIKDRSIHNYTAGGEDVFWRPGILYELVYNVDVIDGLEVVHNRTALLGFSSSSSPDYYLKSEEEASQKNITMDSRIDCQVNDAISLEEMLPYPSVNHTYYGQIYIASSRRVKEAQTELQIRAVLYHVLIVPPSCLILLSLVLFVRFAHIEQKEQRLRLASVWITTVQLYRH</sequence>
<dbReference type="AlphaFoldDB" id="A0A2P6NDN1"/>
<accession>A0A2P6NDN1</accession>
<evidence type="ECO:0000256" key="1">
    <source>
        <dbReference type="SAM" id="Phobius"/>
    </source>
</evidence>
<evidence type="ECO:0000313" key="2">
    <source>
        <dbReference type="EMBL" id="PRP82073.1"/>
    </source>
</evidence>
<dbReference type="InParanoid" id="A0A2P6NDN1"/>
<protein>
    <submittedName>
        <fullName evidence="2">Uncharacterized protein</fullName>
    </submittedName>
</protein>
<feature type="transmembrane region" description="Helical" evidence="1">
    <location>
        <begin position="168"/>
        <end position="192"/>
    </location>
</feature>
<organism evidence="2 3">
    <name type="scientific">Planoprotostelium fungivorum</name>
    <dbReference type="NCBI Taxonomy" id="1890364"/>
    <lineage>
        <taxon>Eukaryota</taxon>
        <taxon>Amoebozoa</taxon>
        <taxon>Evosea</taxon>
        <taxon>Variosea</taxon>
        <taxon>Cavosteliida</taxon>
        <taxon>Cavosteliaceae</taxon>
        <taxon>Planoprotostelium</taxon>
    </lineage>
</organism>
<comment type="caution">
    <text evidence="2">The sequence shown here is derived from an EMBL/GenBank/DDBJ whole genome shotgun (WGS) entry which is preliminary data.</text>
</comment>
<dbReference type="Proteomes" id="UP000241769">
    <property type="component" value="Unassembled WGS sequence"/>
</dbReference>
<evidence type="ECO:0000313" key="3">
    <source>
        <dbReference type="Proteomes" id="UP000241769"/>
    </source>
</evidence>